<dbReference type="InterPro" id="IPR051678">
    <property type="entry name" value="AGP_Transferase"/>
</dbReference>
<organism evidence="2 3">
    <name type="scientific">Actinoallomurus oryzae</name>
    <dbReference type="NCBI Taxonomy" id="502180"/>
    <lineage>
        <taxon>Bacteria</taxon>
        <taxon>Bacillati</taxon>
        <taxon>Actinomycetota</taxon>
        <taxon>Actinomycetes</taxon>
        <taxon>Streptosporangiales</taxon>
        <taxon>Thermomonosporaceae</taxon>
        <taxon>Actinoallomurus</taxon>
    </lineage>
</organism>
<dbReference type="PANTHER" id="PTHR21310">
    <property type="entry name" value="AMINOGLYCOSIDE PHOSPHOTRANSFERASE-RELATED-RELATED"/>
    <property type="match status" value="1"/>
</dbReference>
<evidence type="ECO:0000313" key="3">
    <source>
        <dbReference type="Proteomes" id="UP001500503"/>
    </source>
</evidence>
<reference evidence="3" key="1">
    <citation type="journal article" date="2019" name="Int. J. Syst. Evol. Microbiol.">
        <title>The Global Catalogue of Microorganisms (GCM) 10K type strain sequencing project: providing services to taxonomists for standard genome sequencing and annotation.</title>
        <authorList>
            <consortium name="The Broad Institute Genomics Platform"/>
            <consortium name="The Broad Institute Genome Sequencing Center for Infectious Disease"/>
            <person name="Wu L."/>
            <person name="Ma J."/>
        </authorList>
    </citation>
    <scope>NUCLEOTIDE SEQUENCE [LARGE SCALE GENOMIC DNA]</scope>
    <source>
        <strain evidence="3">JCM 17933</strain>
    </source>
</reference>
<feature type="domain" description="Aminoglycoside phosphotransferase" evidence="1">
    <location>
        <begin position="60"/>
        <end position="251"/>
    </location>
</feature>
<dbReference type="InterPro" id="IPR011009">
    <property type="entry name" value="Kinase-like_dom_sf"/>
</dbReference>
<protein>
    <submittedName>
        <fullName evidence="2">Aminoglycoside phosphotransferase family protein</fullName>
    </submittedName>
</protein>
<dbReference type="Gene3D" id="3.30.200.20">
    <property type="entry name" value="Phosphorylase Kinase, domain 1"/>
    <property type="match status" value="1"/>
</dbReference>
<keyword evidence="3" id="KW-1185">Reference proteome</keyword>
<evidence type="ECO:0000259" key="1">
    <source>
        <dbReference type="Pfam" id="PF01636"/>
    </source>
</evidence>
<dbReference type="RefSeq" id="WP_345473313.1">
    <property type="nucleotide sequence ID" value="NZ_BAABHF010000048.1"/>
</dbReference>
<name>A0ABP8QZE7_9ACTN</name>
<dbReference type="Gene3D" id="3.90.1200.10">
    <property type="match status" value="1"/>
</dbReference>
<accession>A0ABP8QZE7</accession>
<dbReference type="InterPro" id="IPR002575">
    <property type="entry name" value="Aminoglycoside_PTrfase"/>
</dbReference>
<dbReference type="EMBL" id="BAABHF010000048">
    <property type="protein sequence ID" value="GAA4513984.1"/>
    <property type="molecule type" value="Genomic_DNA"/>
</dbReference>
<gene>
    <name evidence="2" type="ORF">GCM10023191_081890</name>
</gene>
<dbReference type="SUPFAM" id="SSF56112">
    <property type="entry name" value="Protein kinase-like (PK-like)"/>
    <property type="match status" value="1"/>
</dbReference>
<proteinExistence type="predicted"/>
<sequence>MTMHPDQLHVDAQTVRRLVEAQFPQWRGLPVTELRTPGTVNAIFRIGHDLAARFPLVGDDPAQARASLVAEAEAARELADAAAVPTPEPVAIGEPGPGYPLPWSVQTWLSGHDATVEDPAGSNAFAHDLAGLIAGLRADDTRGRRFGGTGRGGHLPDHDQWLETCFRRSEDLLDVPLLRRIWAELRTLPEVDEDAMCHGDLIPPNVLVEDGRLVGVVDGGGFGPADPALDLVAAWHLLDETQRGILRRELGCGDVQWRRGMAWAFQQAMGLVWYYLDSNPTMSRWGRRTLDRIVDAWTASRGKAELEPTGT</sequence>
<dbReference type="Pfam" id="PF01636">
    <property type="entry name" value="APH"/>
    <property type="match status" value="1"/>
</dbReference>
<dbReference type="Proteomes" id="UP001500503">
    <property type="component" value="Unassembled WGS sequence"/>
</dbReference>
<evidence type="ECO:0000313" key="2">
    <source>
        <dbReference type="EMBL" id="GAA4513984.1"/>
    </source>
</evidence>
<dbReference type="PANTHER" id="PTHR21310:SF42">
    <property type="entry name" value="BIFUNCTIONAL AAC_APH"/>
    <property type="match status" value="1"/>
</dbReference>
<comment type="caution">
    <text evidence="2">The sequence shown here is derived from an EMBL/GenBank/DDBJ whole genome shotgun (WGS) entry which is preliminary data.</text>
</comment>